<name>A0A811L9B9_9BILA</name>
<evidence type="ECO:0000256" key="1">
    <source>
        <dbReference type="SAM" id="MobiDB-lite"/>
    </source>
</evidence>
<sequence>MGCVPSIQYNKSEDTMICKDLPKLTFLPQPSCIFLDLETDNDMKGQVAIDHIFLNTRDVYGQPSADLQVQQHIDWEGQYNIVFEGRPSPYDFPAFADDKDKQKKKRPSG</sequence>
<dbReference type="AlphaFoldDB" id="A0A811L9B9"/>
<feature type="region of interest" description="Disordered" evidence="1">
    <location>
        <begin position="90"/>
        <end position="109"/>
    </location>
</feature>
<dbReference type="Proteomes" id="UP000614601">
    <property type="component" value="Unassembled WGS sequence"/>
</dbReference>
<proteinExistence type="predicted"/>
<evidence type="ECO:0000313" key="2">
    <source>
        <dbReference type="EMBL" id="CAD5224312.1"/>
    </source>
</evidence>
<dbReference type="EMBL" id="CAJFCW020000005">
    <property type="protein sequence ID" value="CAG9119799.1"/>
    <property type="molecule type" value="Genomic_DNA"/>
</dbReference>
<protein>
    <submittedName>
        <fullName evidence="2">Uncharacterized protein</fullName>
    </submittedName>
</protein>
<accession>A0A811L9B9</accession>
<organism evidence="2 3">
    <name type="scientific">Bursaphelenchus okinawaensis</name>
    <dbReference type="NCBI Taxonomy" id="465554"/>
    <lineage>
        <taxon>Eukaryota</taxon>
        <taxon>Metazoa</taxon>
        <taxon>Ecdysozoa</taxon>
        <taxon>Nematoda</taxon>
        <taxon>Chromadorea</taxon>
        <taxon>Rhabditida</taxon>
        <taxon>Tylenchina</taxon>
        <taxon>Tylenchomorpha</taxon>
        <taxon>Aphelenchoidea</taxon>
        <taxon>Aphelenchoididae</taxon>
        <taxon>Bursaphelenchus</taxon>
    </lineage>
</organism>
<comment type="caution">
    <text evidence="2">The sequence shown here is derived from an EMBL/GenBank/DDBJ whole genome shotgun (WGS) entry which is preliminary data.</text>
</comment>
<keyword evidence="3" id="KW-1185">Reference proteome</keyword>
<dbReference type="EMBL" id="CAJFDH010000005">
    <property type="protein sequence ID" value="CAD5224312.1"/>
    <property type="molecule type" value="Genomic_DNA"/>
</dbReference>
<reference evidence="2" key="1">
    <citation type="submission" date="2020-09" db="EMBL/GenBank/DDBJ databases">
        <authorList>
            <person name="Kikuchi T."/>
        </authorList>
    </citation>
    <scope>NUCLEOTIDE SEQUENCE</scope>
    <source>
        <strain evidence="2">SH1</strain>
    </source>
</reference>
<dbReference type="Proteomes" id="UP000783686">
    <property type="component" value="Unassembled WGS sequence"/>
</dbReference>
<evidence type="ECO:0000313" key="3">
    <source>
        <dbReference type="Proteomes" id="UP000614601"/>
    </source>
</evidence>
<gene>
    <name evidence="2" type="ORF">BOKJ2_LOCUS11016</name>
</gene>
<dbReference type="OrthoDB" id="5827570at2759"/>